<dbReference type="Gene3D" id="1.20.1290.10">
    <property type="entry name" value="AhpD-like"/>
    <property type="match status" value="1"/>
</dbReference>
<dbReference type="OrthoDB" id="5392202at2759"/>
<accession>A0A2V1DFM3</accession>
<protein>
    <recommendedName>
        <fullName evidence="3">Dol-P-Man:Man(5)GlcNAc(2)-PP-Dol alpha-1,3-mannosyltransferase</fullName>
    </recommendedName>
</protein>
<evidence type="ECO:0008006" key="3">
    <source>
        <dbReference type="Google" id="ProtNLM"/>
    </source>
</evidence>
<dbReference type="STRING" id="97972.A0A2V1DFM3"/>
<dbReference type="InterPro" id="IPR029032">
    <property type="entry name" value="AhpD-like"/>
</dbReference>
<dbReference type="Proteomes" id="UP000244855">
    <property type="component" value="Unassembled WGS sequence"/>
</dbReference>
<organism evidence="1 2">
    <name type="scientific">Periconia macrospinosa</name>
    <dbReference type="NCBI Taxonomy" id="97972"/>
    <lineage>
        <taxon>Eukaryota</taxon>
        <taxon>Fungi</taxon>
        <taxon>Dikarya</taxon>
        <taxon>Ascomycota</taxon>
        <taxon>Pezizomycotina</taxon>
        <taxon>Dothideomycetes</taxon>
        <taxon>Pleosporomycetidae</taxon>
        <taxon>Pleosporales</taxon>
        <taxon>Massarineae</taxon>
        <taxon>Periconiaceae</taxon>
        <taxon>Periconia</taxon>
    </lineage>
</organism>
<keyword evidence="2" id="KW-1185">Reference proteome</keyword>
<sequence length="283" mass="30435">MSKLAPSLKALINAAHARPGPIPAPRNINDVYKKIEREAVGHRLGRPSWLALTTAATMTMNSPESMVALYNTASTSKSENESVAIAEIMREVGLKCIGFNGVPRTINMLNAFRAELPSSVVASLSTTPSRLPTTSNVDSINNRGRALWDSIYRPLEKKLENKLADAHPDLPVFIISSEYGALFTDPPRSSGANVGRITTSLIAIACLRAQQGVGPQVLSHVFGLRKAWDDGTWKSDPEAGDEAAIKWLVSDEGCTWTLEKVDEVVEALGGGQGSTFAPIKSKL</sequence>
<dbReference type="EMBL" id="KZ805450">
    <property type="protein sequence ID" value="PVH96956.1"/>
    <property type="molecule type" value="Genomic_DNA"/>
</dbReference>
<dbReference type="PANTHER" id="PTHR28180:SF2">
    <property type="entry name" value="PEROXISOMAL PROTEIN 2"/>
    <property type="match status" value="1"/>
</dbReference>
<evidence type="ECO:0000313" key="2">
    <source>
        <dbReference type="Proteomes" id="UP000244855"/>
    </source>
</evidence>
<dbReference type="AlphaFoldDB" id="A0A2V1DFM3"/>
<reference evidence="1 2" key="1">
    <citation type="journal article" date="2018" name="Sci. Rep.">
        <title>Comparative genomics provides insights into the lifestyle and reveals functional heterogeneity of dark septate endophytic fungi.</title>
        <authorList>
            <person name="Knapp D.G."/>
            <person name="Nemeth J.B."/>
            <person name="Barry K."/>
            <person name="Hainaut M."/>
            <person name="Henrissat B."/>
            <person name="Johnson J."/>
            <person name="Kuo A."/>
            <person name="Lim J.H.P."/>
            <person name="Lipzen A."/>
            <person name="Nolan M."/>
            <person name="Ohm R.A."/>
            <person name="Tamas L."/>
            <person name="Grigoriev I.V."/>
            <person name="Spatafora J.W."/>
            <person name="Nagy L.G."/>
            <person name="Kovacs G.M."/>
        </authorList>
    </citation>
    <scope>NUCLEOTIDE SEQUENCE [LARGE SCALE GENOMIC DNA]</scope>
    <source>
        <strain evidence="1 2">DSE2036</strain>
    </source>
</reference>
<evidence type="ECO:0000313" key="1">
    <source>
        <dbReference type="EMBL" id="PVH96956.1"/>
    </source>
</evidence>
<dbReference type="SUPFAM" id="SSF69118">
    <property type="entry name" value="AhpD-like"/>
    <property type="match status" value="1"/>
</dbReference>
<gene>
    <name evidence="1" type="ORF">DM02DRAFT_568779</name>
</gene>
<dbReference type="InterPro" id="IPR052999">
    <property type="entry name" value="PTS1_Protein"/>
</dbReference>
<proteinExistence type="predicted"/>
<dbReference type="PANTHER" id="PTHR28180">
    <property type="entry name" value="CONSERVED MITOCHONDRIAL PROTEIN-RELATED"/>
    <property type="match status" value="1"/>
</dbReference>
<name>A0A2V1DFM3_9PLEO</name>